<protein>
    <submittedName>
        <fullName evidence="1">Uncharacterized protein</fullName>
    </submittedName>
</protein>
<keyword evidence="2" id="KW-1185">Reference proteome</keyword>
<dbReference type="AlphaFoldDB" id="A0A3P7M7C0"/>
<feature type="non-terminal residue" evidence="1">
    <location>
        <position position="1"/>
    </location>
</feature>
<accession>A0A3P7M7C0</accession>
<reference evidence="1 2" key="1">
    <citation type="submission" date="2018-08" db="EMBL/GenBank/DDBJ databases">
        <authorList>
            <person name="Laetsch R D."/>
            <person name="Stevens L."/>
            <person name="Kumar S."/>
            <person name="Blaxter L. M."/>
        </authorList>
    </citation>
    <scope>NUCLEOTIDE SEQUENCE [LARGE SCALE GENOMIC DNA]</scope>
</reference>
<proteinExistence type="predicted"/>
<name>A0A3P7M7C0_ONCOC</name>
<evidence type="ECO:0000313" key="2">
    <source>
        <dbReference type="Proteomes" id="UP000271087"/>
    </source>
</evidence>
<dbReference type="Proteomes" id="UP000271087">
    <property type="component" value="Unassembled WGS sequence"/>
</dbReference>
<dbReference type="EMBL" id="UYRW01004213">
    <property type="protein sequence ID" value="VDM92331.1"/>
    <property type="molecule type" value="Genomic_DNA"/>
</dbReference>
<sequence>RMIRGIVGRNMFNLFFKLSMSMTSCLLE</sequence>
<evidence type="ECO:0000313" key="1">
    <source>
        <dbReference type="EMBL" id="VDM92331.1"/>
    </source>
</evidence>
<organism evidence="1 2">
    <name type="scientific">Onchocerca ochengi</name>
    <name type="common">Filarial nematode worm</name>
    <dbReference type="NCBI Taxonomy" id="42157"/>
    <lineage>
        <taxon>Eukaryota</taxon>
        <taxon>Metazoa</taxon>
        <taxon>Ecdysozoa</taxon>
        <taxon>Nematoda</taxon>
        <taxon>Chromadorea</taxon>
        <taxon>Rhabditida</taxon>
        <taxon>Spirurina</taxon>
        <taxon>Spiruromorpha</taxon>
        <taxon>Filarioidea</taxon>
        <taxon>Onchocercidae</taxon>
        <taxon>Onchocerca</taxon>
    </lineage>
</organism>
<gene>
    <name evidence="1" type="ORF">NOO_LOCUS9107</name>
</gene>